<dbReference type="GO" id="GO:0003723">
    <property type="term" value="F:RNA binding"/>
    <property type="evidence" value="ECO:0007669"/>
    <property type="project" value="UniProtKB-KW"/>
</dbReference>
<keyword evidence="1" id="KW-0694">RNA-binding</keyword>
<name>A0A1B7MLT7_9AGAM</name>
<comment type="similarity">
    <text evidence="1">Belongs to the RdRP family.</text>
</comment>
<dbReference type="AlphaFoldDB" id="A0A1B7MLT7"/>
<dbReference type="STRING" id="1314800.A0A1B7MLT7"/>
<dbReference type="Proteomes" id="UP000092154">
    <property type="component" value="Unassembled WGS sequence"/>
</dbReference>
<evidence type="ECO:0000313" key="3">
    <source>
        <dbReference type="EMBL" id="OAX33573.1"/>
    </source>
</evidence>
<evidence type="ECO:0000256" key="1">
    <source>
        <dbReference type="RuleBase" id="RU363098"/>
    </source>
</evidence>
<reference evidence="3 4" key="1">
    <citation type="submission" date="2016-06" db="EMBL/GenBank/DDBJ databases">
        <title>Comparative genomics of the ectomycorrhizal sister species Rhizopogon vinicolor and Rhizopogon vesiculosus (Basidiomycota: Boletales) reveals a divergence of the mating type B locus.</title>
        <authorList>
            <consortium name="DOE Joint Genome Institute"/>
            <person name="Mujic A.B."/>
            <person name="Kuo A."/>
            <person name="Tritt A."/>
            <person name="Lipzen A."/>
            <person name="Chen C."/>
            <person name="Johnson J."/>
            <person name="Sharma A."/>
            <person name="Barry K."/>
            <person name="Grigoriev I.V."/>
            <person name="Spatafora J.W."/>
        </authorList>
    </citation>
    <scope>NUCLEOTIDE SEQUENCE [LARGE SCALE GENOMIC DNA]</scope>
    <source>
        <strain evidence="3 4">AM-OR11-026</strain>
    </source>
</reference>
<keyword evidence="1" id="KW-0548">Nucleotidyltransferase</keyword>
<evidence type="ECO:0000259" key="2">
    <source>
        <dbReference type="Pfam" id="PF05183"/>
    </source>
</evidence>
<dbReference type="InParanoid" id="A0A1B7MLT7"/>
<dbReference type="GO" id="GO:0031380">
    <property type="term" value="C:nuclear RNA-directed RNA polymerase complex"/>
    <property type="evidence" value="ECO:0007669"/>
    <property type="project" value="TreeGrafter"/>
</dbReference>
<dbReference type="Pfam" id="PF05183">
    <property type="entry name" value="RdRP"/>
    <property type="match status" value="1"/>
</dbReference>
<keyword evidence="1" id="KW-0696">RNA-directed RNA polymerase</keyword>
<dbReference type="InterPro" id="IPR057596">
    <property type="entry name" value="RDRP_core"/>
</dbReference>
<dbReference type="EC" id="2.7.7.48" evidence="1"/>
<organism evidence="3 4">
    <name type="scientific">Rhizopogon vinicolor AM-OR11-026</name>
    <dbReference type="NCBI Taxonomy" id="1314800"/>
    <lineage>
        <taxon>Eukaryota</taxon>
        <taxon>Fungi</taxon>
        <taxon>Dikarya</taxon>
        <taxon>Basidiomycota</taxon>
        <taxon>Agaricomycotina</taxon>
        <taxon>Agaricomycetes</taxon>
        <taxon>Agaricomycetidae</taxon>
        <taxon>Boletales</taxon>
        <taxon>Suillineae</taxon>
        <taxon>Rhizopogonaceae</taxon>
        <taxon>Rhizopogon</taxon>
    </lineage>
</organism>
<keyword evidence="1" id="KW-0808">Transferase</keyword>
<dbReference type="GO" id="GO:0030422">
    <property type="term" value="P:siRNA processing"/>
    <property type="evidence" value="ECO:0007669"/>
    <property type="project" value="TreeGrafter"/>
</dbReference>
<dbReference type="GO" id="GO:0003968">
    <property type="term" value="F:RNA-directed RNA polymerase activity"/>
    <property type="evidence" value="ECO:0007669"/>
    <property type="project" value="UniProtKB-KW"/>
</dbReference>
<dbReference type="InterPro" id="IPR007855">
    <property type="entry name" value="RDRP"/>
</dbReference>
<proteinExistence type="inferred from homology"/>
<protein>
    <recommendedName>
        <fullName evidence="1">RNA-dependent RNA polymerase</fullName>
        <ecNumber evidence="1">2.7.7.48</ecNumber>
    </recommendedName>
</protein>
<dbReference type="PANTHER" id="PTHR23079">
    <property type="entry name" value="RNA-DEPENDENT RNA POLYMERASE"/>
    <property type="match status" value="1"/>
</dbReference>
<dbReference type="PANTHER" id="PTHR23079:SF55">
    <property type="entry name" value="RNA-DIRECTED RNA POLYMERASE"/>
    <property type="match status" value="1"/>
</dbReference>
<dbReference type="EMBL" id="KV448746">
    <property type="protein sequence ID" value="OAX33573.1"/>
    <property type="molecule type" value="Genomic_DNA"/>
</dbReference>
<gene>
    <name evidence="3" type="ORF">K503DRAFT_700207</name>
</gene>
<sequence>MEFLMRNVDFAATECDVKKAIAEVLHAYPGPFVSDDDANQRRINFEVVLEKNDCGGVRNTGSGFLRLPTRDVGVKFRRLVDGEDGVTIKAGRKRLKFISTTRRIPDYVLATLQKAPYVDPDIAQNRQQKIDALSTDFRIDKLQIGTFYRTPGAPPSEPRAFSVEWDCDLIDSGLGWLRFEYEHKLIRAKVGDPARGQLLYSLIINFANINKMAVNYDFGNPYICIDLFTPPIIEREDVNRTLAGDKTDTKNFRERVGALHPGHEQVAPYAHHIRIVLYKWADEDPVDKFMAFCGIAGLRPPVTGVPIETCRKGFFTGRQLALVQGWLRSDLLRSNWPVAFQVEALLRNGVANTTELKDLRPRIEELIRRHRPLAARIMRFFVNRAAARPPAQTIQKCFESVLQTKLDNVRPEAPPGRFYCHHVTVTPTRLILEGPNILQSNRVIREYEGYEDNFIRVDFRDEDRLQYRWDREVDGASFVRQRVGGFLKNGFDLAGKHFVFLAYSSSALREHAVWFVSSFKHNTKGLVNAHTIRDSLGDFSGCISSPSKYAARMAQAFTATDSSVTIHRSEWSEVPDITENGVMFSDGVGTVSEELGDSIWQALCKDRRDNGSNAVKPSAYQIRFLGFKGVVSVDKQLKGIHLRLRESMNKFSDRGEEYAMIEIARAVVKPNTPHLNRPLIMVLEDRGASKDTFLELQQKVVAEARTANDSVDIFSGLLESHGLSLPFRLASILRKLNTLGLELNPTHLQRNIDTPFLSRVRSCAINHVLRAVKHDARIPIPNSYSLMGVTDEGPAYEQRGYKDVFKLPPGKIYACVQRPGDNEPIWLHGPCIVTRSPVIHPGDVQQAYAIGKPPADKLCLFANLKNVVVFSSTGTTCLANSLGGGDLDGDLYEIIQHPPLILPDHCDPASYPSRPPFKIERDSTIDDVCNFVVEYINSDVVGLVSDKHITIAGDVNKDGVFNESCLKLAALHSQAVDYPKNGWVVDVQDLPRSLIPYKPDWHAAEVESPRPTDYYESDRALGHLFRNIQLDEIPPYTPQPPQKPLSDIISVTLRPLVERQLQRRERPSKLTVSVDSMYSAYLDELTYVATCYTLSRVPGARLREEEIVVGTILAKCSQKRWRNDRRFAMKECISVLVRDIKSRVLPDNMEDASPNDLRDGLEKGWAAWAFSQEKSGDYGAQSFGLVALGVVLDCLEQLKEISLLPA</sequence>
<evidence type="ECO:0000313" key="4">
    <source>
        <dbReference type="Proteomes" id="UP000092154"/>
    </source>
</evidence>
<dbReference type="OrthoDB" id="6513042at2759"/>
<comment type="catalytic activity">
    <reaction evidence="1">
        <text>RNA(n) + a ribonucleoside 5'-triphosphate = RNA(n+1) + diphosphate</text>
        <dbReference type="Rhea" id="RHEA:21248"/>
        <dbReference type="Rhea" id="RHEA-COMP:14527"/>
        <dbReference type="Rhea" id="RHEA-COMP:17342"/>
        <dbReference type="ChEBI" id="CHEBI:33019"/>
        <dbReference type="ChEBI" id="CHEBI:61557"/>
        <dbReference type="ChEBI" id="CHEBI:140395"/>
        <dbReference type="EC" id="2.7.7.48"/>
    </reaction>
</comment>
<feature type="domain" description="RDRP core" evidence="2">
    <location>
        <begin position="425"/>
        <end position="1028"/>
    </location>
</feature>
<accession>A0A1B7MLT7</accession>
<keyword evidence="4" id="KW-1185">Reference proteome</keyword>